<sequence>MSDVLARYAFLPWMHRGLSVKIEEAENFNNFTTVPTGGWTVERPQIEVKVNIEAKKGDQTANDHVNQIISLVGPGDITGIDPRVIIKTEPRHWVTNFEPNFFPYIEFYEEDFPWRYTPASATGNKLRPWLLLLALKADEFKRDTAQFGPLPSILVLGHEDDPPDTTGAASGVFPNAAQIWAWTHVHLNGDLDPTNNLDPTNQSDLDKALNRFRQLLAANPDQAVSRMICPRKLEPNTSYYCFLMPAYETGRLAGLGVDASIIATHNAQEASFGVDHNTDEDHSAYVDHFPYYYEWHFMTGDVGDFESLVRKLVPREVDPRVGTRTMDVQEPGFNINFDPGPPHNDGVLMLEGALLPPGGTSNREPYPWSNATPSINYRRKLAQLLNLSEDLMAATFPSNQFYGTNPFGYEGPAEDIKDDPIITPELYGRWHALKNTLDTTTAALSNNNTWLYDLNLDPRSRTVAGLGVKHVKNNQEKLMDKAWEQLGEVLEANRKIRWGQFSQQVSFAAYAKHLKSQQAEQANAIASRLFRKVKLGTTTAFKQVKDSALPDATQSFTYRRIERPYGPVMRRLDPNKTIFAQNALRISLANKSKVAVDPKTFSQMQGLLPRSDVHSDVSTIADYLIRTSNFSPTNPDADRITPDMEAEVRFKAAIENYHDYFATDNWIDVADKNALNLSILTTQVVEEVNPLFTIHKLIYQKLIFDGLGYMVPPADKIVPIMAYPVFQEPMYETVRVLGIDFLVPNLHLIPNNTVTLLESNQRFVEAFMVGANHEMGRELLWREYPTDQRGSYFRQFWDSSDMVNNSGLSEKELAAQSLDIEEIHTWASNTQLGTHNARPGVPDTGLLVLVIRGDLLKKFPDTIIYAQQAKFKAGSNHLKDPRELDTAIEYPMFSARIEPDINFFGFNLTAEQAKGDREADDPGWFFIIQERPGEIRFGIDVGGSSTAPITWNGLNQNNAPFSGLYLNASDNAVTTSGTGGNEINGKPVNWGFNSTNFAQILYQNPVLLAVHGDEMIP</sequence>
<comment type="caution">
    <text evidence="1">The sequence shown here is derived from an EMBL/GenBank/DDBJ whole genome shotgun (WGS) entry which is preliminary data.</text>
</comment>
<protein>
    <submittedName>
        <fullName evidence="1">Uncharacterized protein</fullName>
    </submittedName>
</protein>
<dbReference type="Proteomes" id="UP001168528">
    <property type="component" value="Unassembled WGS sequence"/>
</dbReference>
<keyword evidence="2" id="KW-1185">Reference proteome</keyword>
<organism evidence="1 2">
    <name type="scientific">Rhodocytophaga aerolata</name>
    <dbReference type="NCBI Taxonomy" id="455078"/>
    <lineage>
        <taxon>Bacteria</taxon>
        <taxon>Pseudomonadati</taxon>
        <taxon>Bacteroidota</taxon>
        <taxon>Cytophagia</taxon>
        <taxon>Cytophagales</taxon>
        <taxon>Rhodocytophagaceae</taxon>
        <taxon>Rhodocytophaga</taxon>
    </lineage>
</organism>
<gene>
    <name evidence="1" type="ORF">Q0590_00115</name>
</gene>
<reference evidence="1" key="1">
    <citation type="submission" date="2023-07" db="EMBL/GenBank/DDBJ databases">
        <title>The genome sequence of Rhodocytophaga aerolata KACC 12507.</title>
        <authorList>
            <person name="Zhang X."/>
        </authorList>
    </citation>
    <scope>NUCLEOTIDE SEQUENCE</scope>
    <source>
        <strain evidence="1">KACC 12507</strain>
    </source>
</reference>
<evidence type="ECO:0000313" key="2">
    <source>
        <dbReference type="Proteomes" id="UP001168528"/>
    </source>
</evidence>
<accession>A0ABT8R060</accession>
<dbReference type="EMBL" id="JAUKPO010000001">
    <property type="protein sequence ID" value="MDO1444628.1"/>
    <property type="molecule type" value="Genomic_DNA"/>
</dbReference>
<dbReference type="RefSeq" id="WP_302035433.1">
    <property type="nucleotide sequence ID" value="NZ_JAUKPO010000001.1"/>
</dbReference>
<name>A0ABT8R060_9BACT</name>
<evidence type="ECO:0000313" key="1">
    <source>
        <dbReference type="EMBL" id="MDO1444628.1"/>
    </source>
</evidence>
<proteinExistence type="predicted"/>